<dbReference type="PANTHER" id="PTHR46044">
    <property type="entry name" value="NITRILASE"/>
    <property type="match status" value="1"/>
</dbReference>
<feature type="region of interest" description="Disordered" evidence="3">
    <location>
        <begin position="318"/>
        <end position="339"/>
    </location>
</feature>
<organism evidence="5 6">
    <name type="scientific">Streptomyces xiangluensis</name>
    <dbReference type="NCBI Taxonomy" id="2665720"/>
    <lineage>
        <taxon>Bacteria</taxon>
        <taxon>Bacillati</taxon>
        <taxon>Actinomycetota</taxon>
        <taxon>Actinomycetes</taxon>
        <taxon>Kitasatosporales</taxon>
        <taxon>Streptomycetaceae</taxon>
        <taxon>Streptomyces</taxon>
    </lineage>
</organism>
<dbReference type="RefSeq" id="WP_386351597.1">
    <property type="nucleotide sequence ID" value="NZ_JBHSFG010000084.1"/>
</dbReference>
<reference evidence="6" key="1">
    <citation type="journal article" date="2019" name="Int. J. Syst. Evol. Microbiol.">
        <title>The Global Catalogue of Microorganisms (GCM) 10K type strain sequencing project: providing services to taxonomists for standard genome sequencing and annotation.</title>
        <authorList>
            <consortium name="The Broad Institute Genomics Platform"/>
            <consortium name="The Broad Institute Genome Sequencing Center for Infectious Disease"/>
            <person name="Wu L."/>
            <person name="Ma J."/>
        </authorList>
    </citation>
    <scope>NUCLEOTIDE SEQUENCE [LARGE SCALE GENOMIC DNA]</scope>
    <source>
        <strain evidence="6">DT43</strain>
    </source>
</reference>
<dbReference type="SUPFAM" id="SSF56317">
    <property type="entry name" value="Carbon-nitrogen hydrolase"/>
    <property type="match status" value="1"/>
</dbReference>
<proteinExistence type="inferred from homology"/>
<evidence type="ECO:0000259" key="4">
    <source>
        <dbReference type="PROSITE" id="PS50263"/>
    </source>
</evidence>
<dbReference type="InterPro" id="IPR000132">
    <property type="entry name" value="Nitrilase/CN_hydratase_CS"/>
</dbReference>
<dbReference type="PANTHER" id="PTHR46044:SF1">
    <property type="entry name" value="CN HYDROLASE DOMAIN-CONTAINING PROTEIN"/>
    <property type="match status" value="1"/>
</dbReference>
<comment type="caution">
    <text evidence="5">The sequence shown here is derived from an EMBL/GenBank/DDBJ whole genome shotgun (WGS) entry which is preliminary data.</text>
</comment>
<accession>A0ABV8YZC6</accession>
<dbReference type="InterPro" id="IPR044149">
    <property type="entry name" value="Nitrilases_CHs"/>
</dbReference>
<evidence type="ECO:0000256" key="2">
    <source>
        <dbReference type="PROSITE-ProRule" id="PRU10139"/>
    </source>
</evidence>
<comment type="similarity">
    <text evidence="1">Belongs to the carbon-nitrogen hydrolase superfamily. Nitrilase family.</text>
</comment>
<dbReference type="Proteomes" id="UP001596012">
    <property type="component" value="Unassembled WGS sequence"/>
</dbReference>
<sequence>MVEYTGAFKAAVVQAEPVWLDADATIDKSIALIEEASRAGAQLIAFAETFIPGYPWWLWLDSPAAGFQFFGRYHENSLTLDGPRFQRLLDAARANGIAVVAGYSERSGGSLYMGQAVISADGELVGARRKLKPTHVERTVFGEGDGSDLAVHDTALGRVGALCCWEHLQPLTKYAMFSKHEQVHVAAWPSFSVYKGAAYALGPEVNTAASQLYAAEGQVFVLAPCSIVGEAALDLFCGDDPVKRQLLQRGGGFARVYGPDGRPLAEPLPEDAEGILYADIDLSVIPIAKAAADPVGHYSRPDVTRLLLNSAPRRPVEHTAAGAEGFDELTAAEPETADA</sequence>
<dbReference type="CDD" id="cd07564">
    <property type="entry name" value="nitrilases_CHs"/>
    <property type="match status" value="1"/>
</dbReference>
<dbReference type="PROSITE" id="PS50263">
    <property type="entry name" value="CN_HYDROLASE"/>
    <property type="match status" value="1"/>
</dbReference>
<dbReference type="EMBL" id="JBHSFG010000084">
    <property type="protein sequence ID" value="MFC4470623.1"/>
    <property type="molecule type" value="Genomic_DNA"/>
</dbReference>
<gene>
    <name evidence="5" type="ORF">ACFPH6_40050</name>
</gene>
<evidence type="ECO:0000313" key="5">
    <source>
        <dbReference type="EMBL" id="MFC4470623.1"/>
    </source>
</evidence>
<dbReference type="PROSITE" id="PS00920">
    <property type="entry name" value="NITRIL_CHT_1"/>
    <property type="match status" value="1"/>
</dbReference>
<dbReference type="InterPro" id="IPR036526">
    <property type="entry name" value="C-N_Hydrolase_sf"/>
</dbReference>
<dbReference type="Gene3D" id="3.60.110.10">
    <property type="entry name" value="Carbon-nitrogen hydrolase"/>
    <property type="match status" value="1"/>
</dbReference>
<keyword evidence="5" id="KW-0378">Hydrolase</keyword>
<evidence type="ECO:0000256" key="3">
    <source>
        <dbReference type="SAM" id="MobiDB-lite"/>
    </source>
</evidence>
<feature type="active site" description="Proton acceptor" evidence="2">
    <location>
        <position position="48"/>
    </location>
</feature>
<keyword evidence="6" id="KW-1185">Reference proteome</keyword>
<protein>
    <submittedName>
        <fullName evidence="5">Carbon-nitrogen hydrolase family protein</fullName>
    </submittedName>
</protein>
<dbReference type="PROSITE" id="PS00921">
    <property type="entry name" value="NITRIL_CHT_2"/>
    <property type="match status" value="1"/>
</dbReference>
<name>A0ABV8YZC6_9ACTN</name>
<dbReference type="Pfam" id="PF00795">
    <property type="entry name" value="CN_hydrolase"/>
    <property type="match status" value="1"/>
</dbReference>
<evidence type="ECO:0000256" key="1">
    <source>
        <dbReference type="ARBA" id="ARBA00008129"/>
    </source>
</evidence>
<dbReference type="InterPro" id="IPR003010">
    <property type="entry name" value="C-N_Hydrolase"/>
</dbReference>
<evidence type="ECO:0000313" key="6">
    <source>
        <dbReference type="Proteomes" id="UP001596012"/>
    </source>
</evidence>
<feature type="domain" description="CN hydrolase" evidence="4">
    <location>
        <begin position="8"/>
        <end position="282"/>
    </location>
</feature>
<dbReference type="GO" id="GO:0016787">
    <property type="term" value="F:hydrolase activity"/>
    <property type="evidence" value="ECO:0007669"/>
    <property type="project" value="UniProtKB-KW"/>
</dbReference>